<dbReference type="Gene3D" id="3.40.1350.10">
    <property type="match status" value="1"/>
</dbReference>
<dbReference type="AlphaFoldDB" id="A0A1E3VJB6"/>
<sequence length="371" mass="41398">MAESLFLFDSDNVLKKIESSDFVTEDEFQRLLAQFPDLLTDADLGEGSPRRWMLVTREAPVADSLEGSGRWALDHLFLDQDAVPTLVEVKRASDTRARREVVAQMLDYAANAVNWWKVDELQRLFEKSCDEAGTTQDERLSQLLNSSEPDLEAFWRSVQSNLNSGRIRLIFVADRIPSELATIIEFLNEQMQSATVLAVELRHFFNGAERILAPRLIGLTQKATARRSIVVPARSVDDWMSDVLSATANTESAVRKFIDMMNDLGASTAVAQKSLALECGPTRLRVAYIGADGRVAVSLFQLAKSHVFASEASRLALLQRLDEADLSPSTRTLHGEPALTLPSVTNEEKWIVLRNIFEGVCKDLTNQQVTE</sequence>
<protein>
    <recommendedName>
        <fullName evidence="3">DUF4268 domain-containing protein</fullName>
    </recommendedName>
</protein>
<comment type="caution">
    <text evidence="1">The sequence shown here is derived from an EMBL/GenBank/DDBJ whole genome shotgun (WGS) entry which is preliminary data.</text>
</comment>
<keyword evidence="2" id="KW-1185">Reference proteome</keyword>
<evidence type="ECO:0008006" key="3">
    <source>
        <dbReference type="Google" id="ProtNLM"/>
    </source>
</evidence>
<dbReference type="InterPro" id="IPR011856">
    <property type="entry name" value="tRNA_endonuc-like_dom_sf"/>
</dbReference>
<reference evidence="1 2" key="1">
    <citation type="journal article" date="2016" name="Environ. Microbiol.">
        <title>New Methyloceanibacter diversity from North Sea sediments includes methanotroph containing solely the soluble methane monooxygenase.</title>
        <authorList>
            <person name="Vekeman B."/>
            <person name="Kerckhof F.M."/>
            <person name="Cremers G."/>
            <person name="de Vos P."/>
            <person name="Vandamme P."/>
            <person name="Boon N."/>
            <person name="Op den Camp H.J."/>
            <person name="Heylen K."/>
        </authorList>
    </citation>
    <scope>NUCLEOTIDE SEQUENCE [LARGE SCALE GENOMIC DNA]</scope>
    <source>
        <strain evidence="1 2">R-67176</strain>
    </source>
</reference>
<evidence type="ECO:0000313" key="2">
    <source>
        <dbReference type="Proteomes" id="UP000094172"/>
    </source>
</evidence>
<dbReference type="RefSeq" id="WP_069445667.1">
    <property type="nucleotide sequence ID" value="NZ_LPWE01000014.1"/>
</dbReference>
<organism evidence="1 2">
    <name type="scientific">Methyloceanibacter stevinii</name>
    <dbReference type="NCBI Taxonomy" id="1774970"/>
    <lineage>
        <taxon>Bacteria</taxon>
        <taxon>Pseudomonadati</taxon>
        <taxon>Pseudomonadota</taxon>
        <taxon>Alphaproteobacteria</taxon>
        <taxon>Hyphomicrobiales</taxon>
        <taxon>Hyphomicrobiaceae</taxon>
        <taxon>Methyloceanibacter</taxon>
    </lineage>
</organism>
<evidence type="ECO:0000313" key="1">
    <source>
        <dbReference type="EMBL" id="ODR93604.1"/>
    </source>
</evidence>
<accession>A0A1E3VJB6</accession>
<dbReference type="GO" id="GO:0003676">
    <property type="term" value="F:nucleic acid binding"/>
    <property type="evidence" value="ECO:0007669"/>
    <property type="project" value="InterPro"/>
</dbReference>
<proteinExistence type="predicted"/>
<gene>
    <name evidence="1" type="ORF">AUC70_12170</name>
</gene>
<dbReference type="STRING" id="1774970.AUC70_12170"/>
<dbReference type="Proteomes" id="UP000094172">
    <property type="component" value="Unassembled WGS sequence"/>
</dbReference>
<dbReference type="EMBL" id="LPWE01000014">
    <property type="protein sequence ID" value="ODR93604.1"/>
    <property type="molecule type" value="Genomic_DNA"/>
</dbReference>
<name>A0A1E3VJB6_9HYPH</name>